<keyword evidence="3" id="KW-1185">Reference proteome</keyword>
<sequence length="85" mass="9525">MTAPAIPETLTPVEADPPRRAPRPCRTHRYVTAFRGELPRQHSLGATAPAAYRPPEFPVHGWSTPRVSSPDMELMERILNGLRQL</sequence>
<reference evidence="3" key="1">
    <citation type="submission" date="2016-10" db="EMBL/GenBank/DDBJ databases">
        <authorList>
            <person name="Varghese N."/>
            <person name="Submissions S."/>
        </authorList>
    </citation>
    <scope>NUCLEOTIDE SEQUENCE [LARGE SCALE GENOMIC DNA]</scope>
    <source>
        <strain evidence="3">DSM 45004</strain>
    </source>
</reference>
<gene>
    <name evidence="2" type="ORF">SAMN04487819_102232</name>
</gene>
<feature type="region of interest" description="Disordered" evidence="1">
    <location>
        <begin position="1"/>
        <end position="24"/>
    </location>
</feature>
<dbReference type="RefSeq" id="WP_092923879.1">
    <property type="nucleotide sequence ID" value="NZ_FOMZ01000002.1"/>
</dbReference>
<dbReference type="Proteomes" id="UP000198716">
    <property type="component" value="Unassembled WGS sequence"/>
</dbReference>
<protein>
    <submittedName>
        <fullName evidence="2">Uncharacterized protein</fullName>
    </submittedName>
</protein>
<dbReference type="AlphaFoldDB" id="A0A1I1UJ48"/>
<evidence type="ECO:0000313" key="3">
    <source>
        <dbReference type="Proteomes" id="UP000198716"/>
    </source>
</evidence>
<dbReference type="EMBL" id="FOMZ01000002">
    <property type="protein sequence ID" value="SFD70856.1"/>
    <property type="molecule type" value="Genomic_DNA"/>
</dbReference>
<proteinExistence type="predicted"/>
<name>A0A1I1UJ48_9ACTN</name>
<organism evidence="2 3">
    <name type="scientific">Actinopolyspora alba</name>
    <dbReference type="NCBI Taxonomy" id="673379"/>
    <lineage>
        <taxon>Bacteria</taxon>
        <taxon>Bacillati</taxon>
        <taxon>Actinomycetota</taxon>
        <taxon>Actinomycetes</taxon>
        <taxon>Actinopolysporales</taxon>
        <taxon>Actinopolysporaceae</taxon>
        <taxon>Actinopolyspora</taxon>
        <taxon>Actinopolyspora alba group</taxon>
    </lineage>
</organism>
<accession>A0A1I1UJ48</accession>
<evidence type="ECO:0000313" key="2">
    <source>
        <dbReference type="EMBL" id="SFD70856.1"/>
    </source>
</evidence>
<evidence type="ECO:0000256" key="1">
    <source>
        <dbReference type="SAM" id="MobiDB-lite"/>
    </source>
</evidence>